<dbReference type="GO" id="GO:0045454">
    <property type="term" value="P:cell redox homeostasis"/>
    <property type="evidence" value="ECO:0007669"/>
    <property type="project" value="TreeGrafter"/>
</dbReference>
<dbReference type="InterPro" id="IPR050217">
    <property type="entry name" value="Peroxiredoxin"/>
</dbReference>
<keyword evidence="6" id="KW-0963">Cytoplasm</keyword>
<keyword evidence="8" id="KW-0049">Antioxidant</keyword>
<protein>
    <recommendedName>
        <fullName evidence="5">Alkyl hydroperoxide reductase C</fullName>
        <ecNumber evidence="4">1.11.1.26</ecNumber>
    </recommendedName>
    <alternativeName>
        <fullName evidence="12">Peroxiredoxin</fullName>
    </alternativeName>
</protein>
<dbReference type="InterPro" id="IPR036249">
    <property type="entry name" value="Thioredoxin-like_sf"/>
</dbReference>
<dbReference type="InterPro" id="IPR024706">
    <property type="entry name" value="Peroxiredoxin_AhpC-typ"/>
</dbReference>
<dbReference type="GO" id="GO:0042744">
    <property type="term" value="P:hydrogen peroxide catabolic process"/>
    <property type="evidence" value="ECO:0007669"/>
    <property type="project" value="TreeGrafter"/>
</dbReference>
<comment type="subunit">
    <text evidence="3">Homodimer; disulfide-linked, upon oxidation. 5 homodimers assemble to form a ring-like decamer.</text>
</comment>
<dbReference type="FunFam" id="3.40.30.10:FF:000002">
    <property type="entry name" value="Alkyl hydroperoxide reductase C"/>
    <property type="match status" value="1"/>
</dbReference>
<evidence type="ECO:0000313" key="17">
    <source>
        <dbReference type="Proteomes" id="UP000528322"/>
    </source>
</evidence>
<keyword evidence="17" id="KW-1185">Reference proteome</keyword>
<dbReference type="PANTHER" id="PTHR10681">
    <property type="entry name" value="THIOREDOXIN PEROXIDASE"/>
    <property type="match status" value="1"/>
</dbReference>
<dbReference type="AlphaFoldDB" id="A0A7W8DFS7"/>
<evidence type="ECO:0000256" key="10">
    <source>
        <dbReference type="ARBA" id="ARBA00023157"/>
    </source>
</evidence>
<feature type="domain" description="Thioredoxin" evidence="15">
    <location>
        <begin position="2"/>
        <end position="159"/>
    </location>
</feature>
<organism evidence="16 17">
    <name type="scientific">Desulfurispira natronophila</name>
    <dbReference type="NCBI Taxonomy" id="682562"/>
    <lineage>
        <taxon>Bacteria</taxon>
        <taxon>Pseudomonadati</taxon>
        <taxon>Chrysiogenota</taxon>
        <taxon>Chrysiogenia</taxon>
        <taxon>Chrysiogenales</taxon>
        <taxon>Chrysiogenaceae</taxon>
        <taxon>Desulfurispira</taxon>
    </lineage>
</organism>
<comment type="catalytic activity">
    <reaction evidence="13">
        <text>a hydroperoxide + NADH + H(+) = an alcohol + NAD(+) + H2O</text>
        <dbReference type="Rhea" id="RHEA:62628"/>
        <dbReference type="ChEBI" id="CHEBI:15377"/>
        <dbReference type="ChEBI" id="CHEBI:15378"/>
        <dbReference type="ChEBI" id="CHEBI:30879"/>
        <dbReference type="ChEBI" id="CHEBI:35924"/>
        <dbReference type="ChEBI" id="CHEBI:57540"/>
        <dbReference type="ChEBI" id="CHEBI:57945"/>
        <dbReference type="EC" id="1.11.1.26"/>
    </reaction>
</comment>
<comment type="similarity">
    <text evidence="2">Belongs to the peroxiredoxin family. AhpC/Prx1 subfamily.</text>
</comment>
<dbReference type="EMBL" id="JACHID010000001">
    <property type="protein sequence ID" value="MBB5020702.1"/>
    <property type="molecule type" value="Genomic_DNA"/>
</dbReference>
<evidence type="ECO:0000256" key="4">
    <source>
        <dbReference type="ARBA" id="ARBA00013021"/>
    </source>
</evidence>
<dbReference type="InterPro" id="IPR019479">
    <property type="entry name" value="Peroxiredoxin_C"/>
</dbReference>
<gene>
    <name evidence="16" type="ORF">HNR37_000005</name>
</gene>
<dbReference type="InterPro" id="IPR013766">
    <property type="entry name" value="Thioredoxin_domain"/>
</dbReference>
<feature type="active site" description="Cysteine sulfenic acid (-SOH) intermediate; for peroxidase activity" evidence="14">
    <location>
        <position position="47"/>
    </location>
</feature>
<comment type="subcellular location">
    <subcellularLocation>
        <location evidence="1">Cytoplasm</location>
    </subcellularLocation>
</comment>
<evidence type="ECO:0000256" key="6">
    <source>
        <dbReference type="ARBA" id="ARBA00022490"/>
    </source>
</evidence>
<evidence type="ECO:0000256" key="1">
    <source>
        <dbReference type="ARBA" id="ARBA00004496"/>
    </source>
</evidence>
<dbReference type="SUPFAM" id="SSF52833">
    <property type="entry name" value="Thioredoxin-like"/>
    <property type="match status" value="1"/>
</dbReference>
<reference evidence="16 17" key="1">
    <citation type="submission" date="2020-08" db="EMBL/GenBank/DDBJ databases">
        <title>Genomic Encyclopedia of Type Strains, Phase IV (KMG-IV): sequencing the most valuable type-strain genomes for metagenomic binning, comparative biology and taxonomic classification.</title>
        <authorList>
            <person name="Goeker M."/>
        </authorList>
    </citation>
    <scope>NUCLEOTIDE SEQUENCE [LARGE SCALE GENOMIC DNA]</scope>
    <source>
        <strain evidence="16 17">DSM 22071</strain>
    </source>
</reference>
<dbReference type="CDD" id="cd03015">
    <property type="entry name" value="PRX_Typ2cys"/>
    <property type="match status" value="1"/>
</dbReference>
<evidence type="ECO:0000256" key="3">
    <source>
        <dbReference type="ARBA" id="ARBA00011654"/>
    </source>
</evidence>
<accession>A0A7W8DFS7</accession>
<dbReference type="EC" id="1.11.1.26" evidence="4"/>
<keyword evidence="10" id="KW-1015">Disulfide bond</keyword>
<proteinExistence type="inferred from homology"/>
<dbReference type="GO" id="GO:0005829">
    <property type="term" value="C:cytosol"/>
    <property type="evidence" value="ECO:0007669"/>
    <property type="project" value="TreeGrafter"/>
</dbReference>
<evidence type="ECO:0000259" key="15">
    <source>
        <dbReference type="PROSITE" id="PS51352"/>
    </source>
</evidence>
<dbReference type="PIRSF" id="PIRSF000239">
    <property type="entry name" value="AHPC"/>
    <property type="match status" value="1"/>
</dbReference>
<evidence type="ECO:0000256" key="2">
    <source>
        <dbReference type="ARBA" id="ARBA00009796"/>
    </source>
</evidence>
<dbReference type="PANTHER" id="PTHR10681:SF121">
    <property type="entry name" value="ALKYL HYDROPEROXIDE REDUCTASE C"/>
    <property type="match status" value="1"/>
</dbReference>
<dbReference type="InterPro" id="IPR000866">
    <property type="entry name" value="AhpC/TSA"/>
</dbReference>
<dbReference type="GO" id="GO:0033554">
    <property type="term" value="P:cellular response to stress"/>
    <property type="evidence" value="ECO:0007669"/>
    <property type="project" value="TreeGrafter"/>
</dbReference>
<evidence type="ECO:0000256" key="5">
    <source>
        <dbReference type="ARBA" id="ARBA00017462"/>
    </source>
</evidence>
<evidence type="ECO:0000256" key="14">
    <source>
        <dbReference type="PIRSR" id="PIRSR000239-1"/>
    </source>
</evidence>
<evidence type="ECO:0000313" key="16">
    <source>
        <dbReference type="EMBL" id="MBB5020702.1"/>
    </source>
</evidence>
<evidence type="ECO:0000256" key="7">
    <source>
        <dbReference type="ARBA" id="ARBA00022559"/>
    </source>
</evidence>
<dbReference type="Proteomes" id="UP000528322">
    <property type="component" value="Unassembled WGS sequence"/>
</dbReference>
<comment type="caution">
    <text evidence="16">The sequence shown here is derived from an EMBL/GenBank/DDBJ whole genome shotgun (WGS) entry which is preliminary data.</text>
</comment>
<evidence type="ECO:0000256" key="9">
    <source>
        <dbReference type="ARBA" id="ARBA00023002"/>
    </source>
</evidence>
<dbReference type="GO" id="GO:0006979">
    <property type="term" value="P:response to oxidative stress"/>
    <property type="evidence" value="ECO:0007669"/>
    <property type="project" value="TreeGrafter"/>
</dbReference>
<sequence>MSLVSQQAPLFHAEAVFDMDFVNVNLEDHRGKWVMLFFYPLDFTFVCPTEITAISDAIDEFKKRGVDVLGVSTDSKFSHLAWQQQPRNEGGLGKINYPLIADFTKQISQDYGVLLPGGMALRATYIIDPEGVVQYELVHDLGIGRNVDEILRSIDALQFTKQHGEVCPAGWTPGDATIVPDVDKSKDFFKKNA</sequence>
<dbReference type="Gene3D" id="3.40.30.10">
    <property type="entry name" value="Glutaredoxin"/>
    <property type="match status" value="1"/>
</dbReference>
<evidence type="ECO:0000256" key="13">
    <source>
        <dbReference type="ARBA" id="ARBA00047572"/>
    </source>
</evidence>
<evidence type="ECO:0000256" key="11">
    <source>
        <dbReference type="ARBA" id="ARBA00023284"/>
    </source>
</evidence>
<dbReference type="GO" id="GO:0102039">
    <property type="term" value="F:NADH-dependent peroxiredoxin activity"/>
    <property type="evidence" value="ECO:0007669"/>
    <property type="project" value="UniProtKB-EC"/>
</dbReference>
<dbReference type="RefSeq" id="WP_183728006.1">
    <property type="nucleotide sequence ID" value="NZ_JACHID010000001.1"/>
</dbReference>
<dbReference type="Pfam" id="PF10417">
    <property type="entry name" value="1-cysPrx_C"/>
    <property type="match status" value="1"/>
</dbReference>
<keyword evidence="9 16" id="KW-0560">Oxidoreductase</keyword>
<evidence type="ECO:0000256" key="8">
    <source>
        <dbReference type="ARBA" id="ARBA00022862"/>
    </source>
</evidence>
<dbReference type="Pfam" id="PF00578">
    <property type="entry name" value="AhpC-TSA"/>
    <property type="match status" value="1"/>
</dbReference>
<dbReference type="GO" id="GO:0008379">
    <property type="term" value="F:thioredoxin peroxidase activity"/>
    <property type="evidence" value="ECO:0007669"/>
    <property type="project" value="TreeGrafter"/>
</dbReference>
<dbReference type="PROSITE" id="PS51352">
    <property type="entry name" value="THIOREDOXIN_2"/>
    <property type="match status" value="1"/>
</dbReference>
<name>A0A7W8DFS7_9BACT</name>
<evidence type="ECO:0000256" key="12">
    <source>
        <dbReference type="ARBA" id="ARBA00032077"/>
    </source>
</evidence>
<keyword evidence="11" id="KW-0676">Redox-active center</keyword>
<keyword evidence="7 16" id="KW-0575">Peroxidase</keyword>